<dbReference type="PANTHER" id="PTHR12631">
    <property type="entry name" value="ALPHA-L-IDURONIDASE"/>
    <property type="match status" value="1"/>
</dbReference>
<dbReference type="SUPFAM" id="SSF51445">
    <property type="entry name" value="(Trans)glycosidases"/>
    <property type="match status" value="1"/>
</dbReference>
<keyword evidence="1" id="KW-0472">Membrane</keyword>
<dbReference type="GO" id="GO:0004553">
    <property type="term" value="F:hydrolase activity, hydrolyzing O-glycosyl compounds"/>
    <property type="evidence" value="ECO:0007669"/>
    <property type="project" value="TreeGrafter"/>
</dbReference>
<dbReference type="InterPro" id="IPR017853">
    <property type="entry name" value="GH"/>
</dbReference>
<keyword evidence="1" id="KW-0812">Transmembrane</keyword>
<dbReference type="EMBL" id="BCMI01000003">
    <property type="protein sequence ID" value="GAX05150.1"/>
    <property type="molecule type" value="Genomic_DNA"/>
</dbReference>
<evidence type="ECO:0000313" key="3">
    <source>
        <dbReference type="Proteomes" id="UP000198414"/>
    </source>
</evidence>
<sequence>MKKVKATFIISGVVLIILGFFLFNIQKTRERVVDQRSRSTILAKNKPITQKVGAFLWLYAYPKGSSQNREYIKSQIDLAKKTNLNYVVLPVVFKSDYLNNGKFNYSEFDYAIKDAEKDRLKPIVVFSSDNPNDEKNYNSNANKTLNKYRKLIKATIIRYHNRHVIWQMWNEPNGLFWFNQSQDGNDPRLVKRWTSLGSTMFRWVRKYDPKSVFLGGALAGNYSDAHIAIKLALKNGLYKDSDAIANHPYLSKSLPDNGAPENLFNVNSRKLLTSLSDNSNVKKKLMKIPLVTTEFGYSLQQTHSGIWSEGDQANYIARSVFILDMMHQPIISLYSLVDEGNGDGQWGLYRGTSPHYIAKQSGQLLTQLLSNLNGYRFNKRITEKSNRDFVLEYVKKGQKDRFVCWTMDSNHSLQIADQNVMVSQTPQIVYFH</sequence>
<dbReference type="AlphaFoldDB" id="A0A1Z5ITS4"/>
<dbReference type="InterPro" id="IPR051923">
    <property type="entry name" value="Glycosyl_Hydrolase_39"/>
</dbReference>
<evidence type="ECO:0008006" key="4">
    <source>
        <dbReference type="Google" id="ProtNLM"/>
    </source>
</evidence>
<dbReference type="RefSeq" id="WP_089120503.1">
    <property type="nucleotide sequence ID" value="NZ_BCMI01000003.1"/>
</dbReference>
<accession>A0A1Z5ITS4</accession>
<comment type="caution">
    <text evidence="2">The sequence shown here is derived from an EMBL/GenBank/DDBJ whole genome shotgun (WGS) entry which is preliminary data.</text>
</comment>
<evidence type="ECO:0000313" key="2">
    <source>
        <dbReference type="EMBL" id="GAX05150.1"/>
    </source>
</evidence>
<gene>
    <name evidence="2" type="ORF">IWT25_00453</name>
</gene>
<dbReference type="Gene3D" id="3.20.20.80">
    <property type="entry name" value="Glycosidases"/>
    <property type="match status" value="1"/>
</dbReference>
<dbReference type="PANTHER" id="PTHR12631:SF10">
    <property type="entry name" value="BETA-XYLOSIDASE-LIKE PROTEIN-RELATED"/>
    <property type="match status" value="1"/>
</dbReference>
<protein>
    <recommendedName>
        <fullName evidence="4">Glycoside hydrolase family 5 domain-containing protein</fullName>
    </recommendedName>
</protein>
<dbReference type="OrthoDB" id="9776971at2"/>
<name>A0A1Z5ITS4_9LACO</name>
<dbReference type="Proteomes" id="UP000198414">
    <property type="component" value="Unassembled WGS sequence"/>
</dbReference>
<keyword evidence="1" id="KW-1133">Transmembrane helix</keyword>
<reference evidence="2 3" key="1">
    <citation type="submission" date="2015-11" db="EMBL/GenBank/DDBJ databases">
        <title>Draft genome sequences of new species of the genus Lactobacillus isolated from orchardgrass silage.</title>
        <authorList>
            <person name="Tohno M."/>
            <person name="Tanizawa Y."/>
            <person name="Arita M."/>
        </authorList>
    </citation>
    <scope>NUCLEOTIDE SEQUENCE [LARGE SCALE GENOMIC DNA]</scope>
    <source>
        <strain evidence="2 3">IWT25</strain>
    </source>
</reference>
<proteinExistence type="predicted"/>
<organism evidence="2 3">
    <name type="scientific">Secundilactobacillus pentosiphilus</name>
    <dbReference type="NCBI Taxonomy" id="1714682"/>
    <lineage>
        <taxon>Bacteria</taxon>
        <taxon>Bacillati</taxon>
        <taxon>Bacillota</taxon>
        <taxon>Bacilli</taxon>
        <taxon>Lactobacillales</taxon>
        <taxon>Lactobacillaceae</taxon>
        <taxon>Secundilactobacillus</taxon>
    </lineage>
</organism>
<evidence type="ECO:0000256" key="1">
    <source>
        <dbReference type="SAM" id="Phobius"/>
    </source>
</evidence>
<feature type="transmembrane region" description="Helical" evidence="1">
    <location>
        <begin position="6"/>
        <end position="25"/>
    </location>
</feature>